<dbReference type="Gene3D" id="3.40.640.10">
    <property type="entry name" value="Type I PLP-dependent aspartate aminotransferase-like (Major domain)"/>
    <property type="match status" value="1"/>
</dbReference>
<dbReference type="InterPro" id="IPR015424">
    <property type="entry name" value="PyrdxlP-dep_Trfase"/>
</dbReference>
<keyword evidence="1 3" id="KW-0808">Transferase</keyword>
<proteinExistence type="inferred from homology"/>
<dbReference type="PRINTS" id="PR00753">
    <property type="entry name" value="ACCSYNTHASE"/>
</dbReference>
<dbReference type="GO" id="GO:0008483">
    <property type="term" value="F:transaminase activity"/>
    <property type="evidence" value="ECO:0007669"/>
    <property type="project" value="UniProtKB-KW"/>
</dbReference>
<dbReference type="STRING" id="1732.SAMN02910417_01938"/>
<dbReference type="PANTHER" id="PTHR42691">
    <property type="entry name" value="ASPARTATE AMINOTRANSFERASE YHDR-RELATED"/>
    <property type="match status" value="1"/>
</dbReference>
<dbReference type="InterPro" id="IPR015421">
    <property type="entry name" value="PyrdxlP-dep_Trfase_major"/>
</dbReference>
<evidence type="ECO:0000313" key="3">
    <source>
        <dbReference type="EMBL" id="SDB26352.1"/>
    </source>
</evidence>
<dbReference type="EMBL" id="FMXR01000014">
    <property type="protein sequence ID" value="SDB26352.1"/>
    <property type="molecule type" value="Genomic_DNA"/>
</dbReference>
<dbReference type="Proteomes" id="UP000199228">
    <property type="component" value="Unassembled WGS sequence"/>
</dbReference>
<evidence type="ECO:0000256" key="1">
    <source>
        <dbReference type="RuleBase" id="RU000481"/>
    </source>
</evidence>
<dbReference type="SUPFAM" id="SSF53383">
    <property type="entry name" value="PLP-dependent transferases"/>
    <property type="match status" value="1"/>
</dbReference>
<name>A0A1G6C0G4_EUBOX</name>
<comment type="similarity">
    <text evidence="1">Belongs to the class-I pyridoxal-phosphate-dependent aminotransferase family.</text>
</comment>
<dbReference type="CDD" id="cd00609">
    <property type="entry name" value="AAT_like"/>
    <property type="match status" value="1"/>
</dbReference>
<dbReference type="PROSITE" id="PS00105">
    <property type="entry name" value="AA_TRANSFER_CLASS_1"/>
    <property type="match status" value="1"/>
</dbReference>
<dbReference type="NCBIfam" id="NF005305">
    <property type="entry name" value="PRK06836.1"/>
    <property type="match status" value="1"/>
</dbReference>
<dbReference type="PANTHER" id="PTHR42691:SF1">
    <property type="entry name" value="ASPARTATE AMINOTRANSFERASE YHDR-RELATED"/>
    <property type="match status" value="1"/>
</dbReference>
<protein>
    <recommendedName>
        <fullName evidence="1">Aminotransferase</fullName>
        <ecNumber evidence="1">2.6.1.-</ecNumber>
    </recommendedName>
</protein>
<dbReference type="AlphaFoldDB" id="A0A1G6C0G4"/>
<dbReference type="OrthoDB" id="9802328at2"/>
<dbReference type="InterPro" id="IPR004839">
    <property type="entry name" value="Aminotransferase_I/II_large"/>
</dbReference>
<dbReference type="GO" id="GO:0030170">
    <property type="term" value="F:pyridoxal phosphate binding"/>
    <property type="evidence" value="ECO:0007669"/>
    <property type="project" value="InterPro"/>
</dbReference>
<keyword evidence="4" id="KW-1185">Reference proteome</keyword>
<dbReference type="Pfam" id="PF00155">
    <property type="entry name" value="Aminotran_1_2"/>
    <property type="match status" value="1"/>
</dbReference>
<gene>
    <name evidence="3" type="ORF">SAMN02910417_01938</name>
</gene>
<sequence length="401" mass="45377">MLSKQIQEDVANSSAIRAMFTEGMELAKRVGSENVYDFSLGNPVTPVPEAFTQAMLDIIEEEKDTTKLHGYMDNAGYPEVRSAIAKHLNKRFGVSLNQRNIIMTVGAAGAINVILKTIIDPGDEMAVFAPYFTEYRNYIGNWRGNLVTIDPDYETFQPDFEDLKRKISPKTKALIINNPVNPTGVVYSEETIKKIAAILEEKQREYGHEIYIISDEPYRELIYDGLSTVFLTKYYANTFVTYSFSKSLSLPGERIGYMVIPDEMADFDAMIAALTIANRICGFINAPSLMQKAVARCLDEKTDVEFYNRNRKALYEMLTELGFECVYPQGTFYLFVKSPTRDEKAFVEAGKRHHIMMVNGTTFHCPGYVRLAYCVQPEVIEHAKDAFAALAKEYNLKGKKS</sequence>
<evidence type="ECO:0000313" key="4">
    <source>
        <dbReference type="Proteomes" id="UP000199228"/>
    </source>
</evidence>
<dbReference type="Gene3D" id="3.90.1150.10">
    <property type="entry name" value="Aspartate Aminotransferase, domain 1"/>
    <property type="match status" value="1"/>
</dbReference>
<feature type="domain" description="Aminotransferase class I/classII large" evidence="2">
    <location>
        <begin position="35"/>
        <end position="386"/>
    </location>
</feature>
<dbReference type="InterPro" id="IPR015422">
    <property type="entry name" value="PyrdxlP-dep_Trfase_small"/>
</dbReference>
<reference evidence="3 4" key="1">
    <citation type="submission" date="2016-10" db="EMBL/GenBank/DDBJ databases">
        <authorList>
            <person name="de Groot N.N."/>
        </authorList>
    </citation>
    <scope>NUCLEOTIDE SEQUENCE [LARGE SCALE GENOMIC DNA]</scope>
    <source>
        <strain evidence="3 4">DSM 3217</strain>
    </source>
</reference>
<accession>A0A1G6C0G4</accession>
<comment type="cofactor">
    <cofactor evidence="1">
        <name>pyridoxal 5'-phosphate</name>
        <dbReference type="ChEBI" id="CHEBI:597326"/>
    </cofactor>
</comment>
<keyword evidence="1 3" id="KW-0032">Aminotransferase</keyword>
<organism evidence="3 4">
    <name type="scientific">Eubacterium oxidoreducens</name>
    <dbReference type="NCBI Taxonomy" id="1732"/>
    <lineage>
        <taxon>Bacteria</taxon>
        <taxon>Bacillati</taxon>
        <taxon>Bacillota</taxon>
        <taxon>Clostridia</taxon>
        <taxon>Eubacteriales</taxon>
        <taxon>Eubacteriaceae</taxon>
        <taxon>Eubacterium</taxon>
    </lineage>
</organism>
<dbReference type="EC" id="2.6.1.-" evidence="1"/>
<dbReference type="InterPro" id="IPR004838">
    <property type="entry name" value="NHTrfase_class1_PyrdxlP-BS"/>
</dbReference>
<dbReference type="RefSeq" id="WP_090174158.1">
    <property type="nucleotide sequence ID" value="NZ_FMXR01000014.1"/>
</dbReference>
<evidence type="ECO:0000259" key="2">
    <source>
        <dbReference type="Pfam" id="PF00155"/>
    </source>
</evidence>